<evidence type="ECO:0000256" key="3">
    <source>
        <dbReference type="ARBA" id="ARBA00023125"/>
    </source>
</evidence>
<dbReference type="InterPro" id="IPR009057">
    <property type="entry name" value="Homeodomain-like_sf"/>
</dbReference>
<dbReference type="InterPro" id="IPR041490">
    <property type="entry name" value="KstR2_TetR_C"/>
</dbReference>
<dbReference type="KEGG" id="bpar:BN117_0591"/>
<keyword evidence="3 5" id="KW-0238">DNA-binding</keyword>
<evidence type="ECO:0000259" key="7">
    <source>
        <dbReference type="PROSITE" id="PS50977"/>
    </source>
</evidence>
<dbReference type="InterPro" id="IPR001647">
    <property type="entry name" value="HTH_TetR"/>
</dbReference>
<name>K0MAD8_BORPB</name>
<feature type="compositionally biased region" description="Polar residues" evidence="6">
    <location>
        <begin position="1"/>
        <end position="10"/>
    </location>
</feature>
<sequence>MPMPDTTSSTEHIESQASEKGRSRGQRGEGKASPETRDRLLRAAAHVFRHKGYVAATLAEIGQLADLRPATILYHFASKEALLEEVMTVGLGAPQQEVQRRLASAPRDATAADRLRIAIIGHLSALLMHNDFTAAGVINFHLAPPALRKRHHEKRSAYGDVWRELLRQAKDEGYLAGDVDLTVLRLFMIGGLNWSHEWYDPKGGRSIEAIGSDIARIVLGQTDTPLPGCGAACTLGQAGRRR</sequence>
<dbReference type="InterPro" id="IPR036271">
    <property type="entry name" value="Tet_transcr_reg_TetR-rel_C_sf"/>
</dbReference>
<protein>
    <submittedName>
        <fullName evidence="8">TetR family transcriptional regulator</fullName>
    </submittedName>
</protein>
<feature type="domain" description="HTH tetR-type" evidence="7">
    <location>
        <begin position="34"/>
        <end position="94"/>
    </location>
</feature>
<keyword evidence="4" id="KW-0804">Transcription</keyword>
<proteinExistence type="predicted"/>
<organism evidence="8 9">
    <name type="scientific">Bordetella parapertussis (strain Bpp5)</name>
    <dbReference type="NCBI Taxonomy" id="1208660"/>
    <lineage>
        <taxon>Bacteria</taxon>
        <taxon>Pseudomonadati</taxon>
        <taxon>Pseudomonadota</taxon>
        <taxon>Betaproteobacteria</taxon>
        <taxon>Burkholderiales</taxon>
        <taxon>Alcaligenaceae</taxon>
        <taxon>Bordetella</taxon>
    </lineage>
</organism>
<dbReference type="Gene3D" id="1.10.357.10">
    <property type="entry name" value="Tetracycline Repressor, domain 2"/>
    <property type="match status" value="1"/>
</dbReference>
<dbReference type="GO" id="GO:0003700">
    <property type="term" value="F:DNA-binding transcription factor activity"/>
    <property type="evidence" value="ECO:0007669"/>
    <property type="project" value="TreeGrafter"/>
</dbReference>
<evidence type="ECO:0000256" key="2">
    <source>
        <dbReference type="ARBA" id="ARBA00023015"/>
    </source>
</evidence>
<evidence type="ECO:0000256" key="5">
    <source>
        <dbReference type="PROSITE-ProRule" id="PRU00335"/>
    </source>
</evidence>
<dbReference type="HOGENOM" id="CLU_069356_12_4_4"/>
<dbReference type="GO" id="GO:0000976">
    <property type="term" value="F:transcription cis-regulatory region binding"/>
    <property type="evidence" value="ECO:0007669"/>
    <property type="project" value="TreeGrafter"/>
</dbReference>
<dbReference type="SUPFAM" id="SSF48498">
    <property type="entry name" value="Tetracyclin repressor-like, C-terminal domain"/>
    <property type="match status" value="1"/>
</dbReference>
<evidence type="ECO:0000256" key="4">
    <source>
        <dbReference type="ARBA" id="ARBA00023163"/>
    </source>
</evidence>
<dbReference type="InterPro" id="IPR050109">
    <property type="entry name" value="HTH-type_TetR-like_transc_reg"/>
</dbReference>
<evidence type="ECO:0000313" key="8">
    <source>
        <dbReference type="EMBL" id="CCJ47924.1"/>
    </source>
</evidence>
<accession>K0MAD8</accession>
<dbReference type="Pfam" id="PF00440">
    <property type="entry name" value="TetR_N"/>
    <property type="match status" value="1"/>
</dbReference>
<feature type="compositionally biased region" description="Basic and acidic residues" evidence="6">
    <location>
        <begin position="11"/>
        <end position="36"/>
    </location>
</feature>
<reference evidence="8 9" key="1">
    <citation type="journal article" date="2012" name="BMC Genomics">
        <title>Comparative genomics of the classical Bordetella subspecies: the evolution and exchange of virulence-associated diversity amongst closely related pathogens.</title>
        <authorList>
            <person name="Park J."/>
            <person name="Zhang Y."/>
            <person name="Buboltz A.M."/>
            <person name="Zhang X."/>
            <person name="Schuster S.C."/>
            <person name="Ahuja U."/>
            <person name="Liu M."/>
            <person name="Miller J.F."/>
            <person name="Sebaihia M."/>
            <person name="Bentley S.D."/>
            <person name="Parkhill J."/>
            <person name="Harvill E.T."/>
        </authorList>
    </citation>
    <scope>NUCLEOTIDE SEQUENCE [LARGE SCALE GENOMIC DNA]</scope>
    <source>
        <strain evidence="8 9">Bpp5</strain>
    </source>
</reference>
<feature type="region of interest" description="Disordered" evidence="6">
    <location>
        <begin position="1"/>
        <end position="36"/>
    </location>
</feature>
<feature type="DNA-binding region" description="H-T-H motif" evidence="5">
    <location>
        <begin position="57"/>
        <end position="76"/>
    </location>
</feature>
<keyword evidence="2" id="KW-0805">Transcription regulation</keyword>
<dbReference type="SUPFAM" id="SSF46689">
    <property type="entry name" value="Homeodomain-like"/>
    <property type="match status" value="1"/>
</dbReference>
<dbReference type="Gene3D" id="1.10.10.60">
    <property type="entry name" value="Homeodomain-like"/>
    <property type="match status" value="1"/>
</dbReference>
<dbReference type="RefSeq" id="WP_015038921.1">
    <property type="nucleotide sequence ID" value="NC_018828.1"/>
</dbReference>
<gene>
    <name evidence="8" type="ordered locus">BN117_0591</name>
</gene>
<dbReference type="PANTHER" id="PTHR30055">
    <property type="entry name" value="HTH-TYPE TRANSCRIPTIONAL REGULATOR RUTR"/>
    <property type="match status" value="1"/>
</dbReference>
<dbReference type="PRINTS" id="PR00455">
    <property type="entry name" value="HTHTETR"/>
</dbReference>
<evidence type="ECO:0000256" key="6">
    <source>
        <dbReference type="SAM" id="MobiDB-lite"/>
    </source>
</evidence>
<dbReference type="PANTHER" id="PTHR30055:SF175">
    <property type="entry name" value="HTH-TYPE TRANSCRIPTIONAL REPRESSOR KSTR2"/>
    <property type="match status" value="1"/>
</dbReference>
<keyword evidence="1" id="KW-0678">Repressor</keyword>
<dbReference type="AlphaFoldDB" id="K0MAD8"/>
<dbReference type="Proteomes" id="UP000008035">
    <property type="component" value="Chromosome"/>
</dbReference>
<evidence type="ECO:0000256" key="1">
    <source>
        <dbReference type="ARBA" id="ARBA00022491"/>
    </source>
</evidence>
<dbReference type="EMBL" id="HE965803">
    <property type="protein sequence ID" value="CCJ47924.1"/>
    <property type="molecule type" value="Genomic_DNA"/>
</dbReference>
<dbReference type="Pfam" id="PF17932">
    <property type="entry name" value="TetR_C_24"/>
    <property type="match status" value="1"/>
</dbReference>
<evidence type="ECO:0000313" key="9">
    <source>
        <dbReference type="Proteomes" id="UP000008035"/>
    </source>
</evidence>
<dbReference type="PROSITE" id="PS50977">
    <property type="entry name" value="HTH_TETR_2"/>
    <property type="match status" value="1"/>
</dbReference>